<feature type="compositionally biased region" description="Basic and acidic residues" evidence="1">
    <location>
        <begin position="19"/>
        <end position="30"/>
    </location>
</feature>
<protein>
    <recommendedName>
        <fullName evidence="2">BSD domain-containing protein</fullName>
    </recommendedName>
</protein>
<feature type="compositionally biased region" description="Acidic residues" evidence="1">
    <location>
        <begin position="313"/>
        <end position="326"/>
    </location>
</feature>
<dbReference type="SMART" id="SM00751">
    <property type="entry name" value="BSD"/>
    <property type="match status" value="1"/>
</dbReference>
<dbReference type="Gene3D" id="1.10.3970.10">
    <property type="entry name" value="BSD domain"/>
    <property type="match status" value="1"/>
</dbReference>
<evidence type="ECO:0000256" key="1">
    <source>
        <dbReference type="SAM" id="MobiDB-lite"/>
    </source>
</evidence>
<dbReference type="VEuPathDB" id="FungiDB:TRICI_001396"/>
<dbReference type="Pfam" id="PF03909">
    <property type="entry name" value="BSD"/>
    <property type="match status" value="1"/>
</dbReference>
<dbReference type="InterPro" id="IPR051494">
    <property type="entry name" value="BSD_domain-containing"/>
</dbReference>
<sequence>MEFVYDKLQAGAEGTPEPGEEKPHTSIDTAADRLENVLEKRLEKVSDSQSWSSWWSSIKEKGSAAIQEVETFASELGQEQRPQQQQQQQQRDVSTSSSDSNLASSTDTVKPEDGGGQADDGTMMNELSKRAQMYIDNLDKDLEKIEVAAGSYLSKFGKDFKSIVKEAITVAAPNDTSYDRQAKSPSISSNDGEDLPSEVLFNVPEDIRNQIYSTRLDAQLHALHTSTEPFLTTTKEDGFDDFAQSFNVSFHTDEIAKDLDKYAQLRTLMESLVPEKISYDQFWTKYYYMRKQLAEQEQKRKMLLEKATLDESADISWDDEDEDEVDDPKQTPKPSKDQEQPPSKTASSRPSSEESYDLVSKNSSTADLKPKPDSKQQPPNQNDEEDDDDDWE</sequence>
<dbReference type="OrthoDB" id="73788at2759"/>
<feature type="region of interest" description="Disordered" evidence="1">
    <location>
        <begin position="313"/>
        <end position="392"/>
    </location>
</feature>
<dbReference type="PANTHER" id="PTHR16019">
    <property type="entry name" value="SYNAPSE-ASSOCIATED PROTEIN"/>
    <property type="match status" value="1"/>
</dbReference>
<dbReference type="EMBL" id="SWFS01000097">
    <property type="protein sequence ID" value="KAA8916533.1"/>
    <property type="molecule type" value="Genomic_DNA"/>
</dbReference>
<gene>
    <name evidence="3" type="ORF">TRICI_001396</name>
</gene>
<dbReference type="GO" id="GO:0005737">
    <property type="term" value="C:cytoplasm"/>
    <property type="evidence" value="ECO:0007669"/>
    <property type="project" value="TreeGrafter"/>
</dbReference>
<dbReference type="InterPro" id="IPR005607">
    <property type="entry name" value="BSD_dom"/>
</dbReference>
<feature type="region of interest" description="Disordered" evidence="1">
    <location>
        <begin position="1"/>
        <end position="30"/>
    </location>
</feature>
<feature type="region of interest" description="Disordered" evidence="1">
    <location>
        <begin position="176"/>
        <end position="195"/>
    </location>
</feature>
<evidence type="ECO:0000259" key="2">
    <source>
        <dbReference type="PROSITE" id="PS50858"/>
    </source>
</evidence>
<feature type="compositionally biased region" description="Acidic residues" evidence="1">
    <location>
        <begin position="382"/>
        <end position="392"/>
    </location>
</feature>
<comment type="caution">
    <text evidence="3">The sequence shown here is derived from an EMBL/GenBank/DDBJ whole genome shotgun (WGS) entry which is preliminary data.</text>
</comment>
<feature type="compositionally biased region" description="Polar residues" evidence="1">
    <location>
        <begin position="340"/>
        <end position="350"/>
    </location>
</feature>
<feature type="region of interest" description="Disordered" evidence="1">
    <location>
        <begin position="71"/>
        <end position="122"/>
    </location>
</feature>
<name>A0A642V9S6_9ASCO</name>
<organism evidence="3 4">
    <name type="scientific">Trichomonascus ciferrii</name>
    <dbReference type="NCBI Taxonomy" id="44093"/>
    <lineage>
        <taxon>Eukaryota</taxon>
        <taxon>Fungi</taxon>
        <taxon>Dikarya</taxon>
        <taxon>Ascomycota</taxon>
        <taxon>Saccharomycotina</taxon>
        <taxon>Dipodascomycetes</taxon>
        <taxon>Dipodascales</taxon>
        <taxon>Trichomonascaceae</taxon>
        <taxon>Trichomonascus</taxon>
        <taxon>Trichomonascus ciferrii complex</taxon>
    </lineage>
</organism>
<dbReference type="AlphaFoldDB" id="A0A642V9S6"/>
<keyword evidence="4" id="KW-1185">Reference proteome</keyword>
<dbReference type="PROSITE" id="PS50858">
    <property type="entry name" value="BSD"/>
    <property type="match status" value="1"/>
</dbReference>
<feature type="compositionally biased region" description="Low complexity" evidence="1">
    <location>
        <begin position="79"/>
        <end position="108"/>
    </location>
</feature>
<evidence type="ECO:0000313" key="4">
    <source>
        <dbReference type="Proteomes" id="UP000761534"/>
    </source>
</evidence>
<dbReference type="InterPro" id="IPR035925">
    <property type="entry name" value="BSD_dom_sf"/>
</dbReference>
<reference evidence="3" key="1">
    <citation type="journal article" date="2019" name="G3 (Bethesda)">
        <title>Genome Assemblies of Two Rare Opportunistic Yeast Pathogens: Diutina rugosa (syn. Candida rugosa) and Trichomonascus ciferrii (syn. Candida ciferrii).</title>
        <authorList>
            <person name="Mixao V."/>
            <person name="Saus E."/>
            <person name="Hansen A.P."/>
            <person name="Lass-Florl C."/>
            <person name="Gabaldon T."/>
        </authorList>
    </citation>
    <scope>NUCLEOTIDE SEQUENCE</scope>
    <source>
        <strain evidence="3">CBS 4856</strain>
    </source>
</reference>
<feature type="domain" description="BSD" evidence="2">
    <location>
        <begin position="242"/>
        <end position="294"/>
    </location>
</feature>
<evidence type="ECO:0000313" key="3">
    <source>
        <dbReference type="EMBL" id="KAA8916533.1"/>
    </source>
</evidence>
<proteinExistence type="predicted"/>
<dbReference type="Proteomes" id="UP000761534">
    <property type="component" value="Unassembled WGS sequence"/>
</dbReference>
<dbReference type="PANTHER" id="PTHR16019:SF5">
    <property type="entry name" value="BSD DOMAIN-CONTAINING PROTEIN 1"/>
    <property type="match status" value="1"/>
</dbReference>
<dbReference type="SUPFAM" id="SSF140383">
    <property type="entry name" value="BSD domain-like"/>
    <property type="match status" value="1"/>
</dbReference>
<accession>A0A642V9S6</accession>
<feature type="compositionally biased region" description="Basic and acidic residues" evidence="1">
    <location>
        <begin position="327"/>
        <end position="339"/>
    </location>
</feature>